<feature type="region of interest" description="Disordered" evidence="1">
    <location>
        <begin position="1"/>
        <end position="24"/>
    </location>
</feature>
<gene>
    <name evidence="2" type="ORF">FX985_02952</name>
</gene>
<sequence length="503" mass="55767">MPAKKTQPAAALEEAPSATENNTLTLEKKDNPKRLDRLYVPGMVENVDGEDAGIAAWLFESGLTLEVQRNWVASPGDIITVGKLIDETNVVILGTKILEPGEETRNSYFFAAQQKDLPDGRYALVYVVHYKGGADYDMSYPLLTLVKTDLPAGADNNQVEPGHSELKVSLSEKVIVPGNAAQGVVVTLQPYPNHHPKDTVFLHWGSVTISQTAAGPLQPTVINVTYQHLIDAGNSRNMAVWLEVIDLMGNISTPGSATIRVSVDLDATAHDGPVFVNAGPDGYIDLELVNENPVELQMHTPATVGLKDEIYDVMIRIYPPKGGVKVIHKFVPITRPGRVHSTFIDYVDVRAAAEGHIEVSFVLRKSVPPFEVYSKKNTAEVRGYIVRLEAPFVEGYPSDYIADDPAHVIAYIPYYQWRQPTDQIAVILRYVRSLNDVILHIETKEVGLSWPAGAPVKRLIYREQLQQFKGYRPEFYYVILATGFTRARAVNLNESLRRVLTIS</sequence>
<dbReference type="RefSeq" id="WP_150294467.1">
    <property type="nucleotide sequence ID" value="NZ_VTFH01000001.1"/>
</dbReference>
<evidence type="ECO:0000256" key="1">
    <source>
        <dbReference type="SAM" id="MobiDB-lite"/>
    </source>
</evidence>
<dbReference type="AlphaFoldDB" id="A0A5M9J572"/>
<comment type="caution">
    <text evidence="2">The sequence shown here is derived from an EMBL/GenBank/DDBJ whole genome shotgun (WGS) entry which is preliminary data.</text>
</comment>
<evidence type="ECO:0000313" key="3">
    <source>
        <dbReference type="Proteomes" id="UP000323425"/>
    </source>
</evidence>
<reference evidence="2 3" key="1">
    <citation type="journal article" date="2018" name="Plant Biotechnol. Rep.">
        <title>Diversity and antifungal activity of endophytic bacteria associated with Panax ginseng seedlings.</title>
        <authorList>
            <person name="Park J.M."/>
            <person name="Hong C.E."/>
            <person name="Jo S.H."/>
        </authorList>
    </citation>
    <scope>NUCLEOTIDE SEQUENCE [LARGE SCALE GENOMIC DNA]</scope>
    <source>
        <strain evidence="2 3">PgKB38</strain>
    </source>
</reference>
<evidence type="ECO:0000313" key="2">
    <source>
        <dbReference type="EMBL" id="KAA8562885.1"/>
    </source>
</evidence>
<accession>A0A5M9J572</accession>
<proteinExistence type="predicted"/>
<dbReference type="Proteomes" id="UP000323425">
    <property type="component" value="Unassembled WGS sequence"/>
</dbReference>
<organism evidence="2 3">
    <name type="scientific">Pseudomonas extremaustralis</name>
    <dbReference type="NCBI Taxonomy" id="359110"/>
    <lineage>
        <taxon>Bacteria</taxon>
        <taxon>Pseudomonadati</taxon>
        <taxon>Pseudomonadota</taxon>
        <taxon>Gammaproteobacteria</taxon>
        <taxon>Pseudomonadales</taxon>
        <taxon>Pseudomonadaceae</taxon>
        <taxon>Pseudomonas</taxon>
    </lineage>
</organism>
<name>A0A5M9J572_9PSED</name>
<dbReference type="EMBL" id="VTFH01000001">
    <property type="protein sequence ID" value="KAA8562885.1"/>
    <property type="molecule type" value="Genomic_DNA"/>
</dbReference>
<protein>
    <submittedName>
        <fullName evidence="2">Uncharacterized protein</fullName>
    </submittedName>
</protein>